<dbReference type="AlphaFoldDB" id="A1VIC3"/>
<feature type="region of interest" description="Disordered" evidence="1">
    <location>
        <begin position="124"/>
        <end position="146"/>
    </location>
</feature>
<dbReference type="eggNOG" id="ENOG502ZQPE">
    <property type="taxonomic scope" value="Bacteria"/>
</dbReference>
<evidence type="ECO:0000313" key="2">
    <source>
        <dbReference type="EMBL" id="ABM35401.1"/>
    </source>
</evidence>
<accession>A1VIC3</accession>
<sequence length="146" mass="15932">MFLQGSAKLDAFSLLFNTPTMSQHPTALFTPTSLERALDQNEAIQETVEQSAAELCVINAVLQQEVPEHVKTGDVAQALQKTDELESRIQTSAENLEQVNQALKEEIQVRADLERQLAATQAELDQVQNSAQNHAQAGAQGRSSSC</sequence>
<proteinExistence type="predicted"/>
<organism evidence="2 3">
    <name type="scientific">Polaromonas naphthalenivorans (strain CJ2)</name>
    <dbReference type="NCBI Taxonomy" id="365044"/>
    <lineage>
        <taxon>Bacteria</taxon>
        <taxon>Pseudomonadati</taxon>
        <taxon>Pseudomonadota</taxon>
        <taxon>Betaproteobacteria</taxon>
        <taxon>Burkholderiales</taxon>
        <taxon>Comamonadaceae</taxon>
        <taxon>Polaromonas</taxon>
    </lineage>
</organism>
<dbReference type="KEGG" id="pna:Pnap_0075"/>
<evidence type="ECO:0000256" key="1">
    <source>
        <dbReference type="SAM" id="MobiDB-lite"/>
    </source>
</evidence>
<protein>
    <submittedName>
        <fullName evidence="2">Uncharacterized protein</fullName>
    </submittedName>
</protein>
<dbReference type="HOGENOM" id="CLU_1775720_0_0_4"/>
<reference evidence="3" key="1">
    <citation type="journal article" date="2009" name="Environ. Microbiol.">
        <title>The genome of Polaromonas naphthalenivorans strain CJ2, isolated from coal tar-contaminated sediment, reveals physiological and metabolic versatility and evolution through extensive horizontal gene transfer.</title>
        <authorList>
            <person name="Yagi J.M."/>
            <person name="Sims D."/>
            <person name="Brettin T."/>
            <person name="Bruce D."/>
            <person name="Madsen E.L."/>
        </authorList>
    </citation>
    <scope>NUCLEOTIDE SEQUENCE [LARGE SCALE GENOMIC DNA]</scope>
    <source>
        <strain evidence="3">CJ2</strain>
    </source>
</reference>
<gene>
    <name evidence="2" type="ordered locus">Pnap_0075</name>
</gene>
<dbReference type="Proteomes" id="UP000000644">
    <property type="component" value="Chromosome"/>
</dbReference>
<name>A1VIC3_POLNA</name>
<keyword evidence="3" id="KW-1185">Reference proteome</keyword>
<feature type="compositionally biased region" description="Polar residues" evidence="1">
    <location>
        <begin position="126"/>
        <end position="146"/>
    </location>
</feature>
<dbReference type="EMBL" id="CP000529">
    <property type="protein sequence ID" value="ABM35401.1"/>
    <property type="molecule type" value="Genomic_DNA"/>
</dbReference>
<evidence type="ECO:0000313" key="3">
    <source>
        <dbReference type="Proteomes" id="UP000000644"/>
    </source>
</evidence>